<dbReference type="Proteomes" id="UP000478740">
    <property type="component" value="Unassembled WGS sequence"/>
</dbReference>
<protein>
    <submittedName>
        <fullName evidence="1">Uncharacterized protein</fullName>
    </submittedName>
</protein>
<dbReference type="AlphaFoldDB" id="A0A6L6J1S9"/>
<reference evidence="1 2" key="1">
    <citation type="submission" date="2019-11" db="EMBL/GenBank/DDBJ databases">
        <authorList>
            <person name="Dong K."/>
        </authorList>
    </citation>
    <scope>NUCLEOTIDE SEQUENCE [LARGE SCALE GENOMIC DNA]</scope>
    <source>
        <strain evidence="1 2">DK608</strain>
    </source>
</reference>
<gene>
    <name evidence="1" type="ORF">GL284_10625</name>
</gene>
<evidence type="ECO:0000313" key="2">
    <source>
        <dbReference type="Proteomes" id="UP000478740"/>
    </source>
</evidence>
<dbReference type="RefSeq" id="WP_155044597.1">
    <property type="nucleotide sequence ID" value="NZ_WMIH01000008.1"/>
</dbReference>
<sequence length="153" mass="17071">MEQAPYLFIRKWSLLVNLQTEHFIVVDTPHAKKLALACPRIDLLAGDVARNTRTHAKVVSIRGSNLPDQVVLFANAYDLATIFACYASVYGGLGKRQFNSIWYQNEADAVRTVAACVGSPAFGELAFFRNLQWHSNKPDWRALINGGQFVRGC</sequence>
<accession>A0A6L6J1S9</accession>
<proteinExistence type="predicted"/>
<organism evidence="1 2">
    <name type="scientific">Paracoccus shanxieyensis</name>
    <dbReference type="NCBI Taxonomy" id="2675752"/>
    <lineage>
        <taxon>Bacteria</taxon>
        <taxon>Pseudomonadati</taxon>
        <taxon>Pseudomonadota</taxon>
        <taxon>Alphaproteobacteria</taxon>
        <taxon>Rhodobacterales</taxon>
        <taxon>Paracoccaceae</taxon>
        <taxon>Paracoccus</taxon>
    </lineage>
</organism>
<comment type="caution">
    <text evidence="1">The sequence shown here is derived from an EMBL/GenBank/DDBJ whole genome shotgun (WGS) entry which is preliminary data.</text>
</comment>
<evidence type="ECO:0000313" key="1">
    <source>
        <dbReference type="EMBL" id="MTH64724.1"/>
    </source>
</evidence>
<dbReference type="EMBL" id="WMII01000008">
    <property type="protein sequence ID" value="MTH64724.1"/>
    <property type="molecule type" value="Genomic_DNA"/>
</dbReference>
<name>A0A6L6J1S9_9RHOB</name>
<keyword evidence="2" id="KW-1185">Reference proteome</keyword>